<sequence length="282" mass="30024">MGSTPSIAVTGSTGALGSLVAHQLAHRGIAQRLLARTPSKAPELPEAEVRQFDYADQSASAEALDGVEVLFMVSAPEGPQRMDLHRAFIDAASKAGVTQVVYTSFAAAAPDALFTLAREHHATEQYLKESGMRWTFLRDSFYQDLMPHLAGRDGVIRGPAGEGRFVPVARADVARSAAAVLADPAEHAGATYELTGPQSLDMADVARILSEAGGKQIVFHNETIEEAYASRAVFGAPDWQLDAWVSTYTAIASDAMSRVSNHVEIITGTPPMSLGEFLRTAG</sequence>
<gene>
    <name evidence="2" type="ORF">ANI01nite_06380</name>
</gene>
<dbReference type="Gene3D" id="3.90.25.10">
    <property type="entry name" value="UDP-galactose 4-epimerase, domain 1"/>
    <property type="match status" value="1"/>
</dbReference>
<dbReference type="Pfam" id="PF13460">
    <property type="entry name" value="NAD_binding_10"/>
    <property type="match status" value="1"/>
</dbReference>
<dbReference type="Proteomes" id="UP000316242">
    <property type="component" value="Unassembled WGS sequence"/>
</dbReference>
<dbReference type="RefSeq" id="WP_141355963.1">
    <property type="nucleotide sequence ID" value="NZ_BAAAWM010000001.1"/>
</dbReference>
<dbReference type="InterPro" id="IPR052718">
    <property type="entry name" value="NmrA-type_oxidoreductase"/>
</dbReference>
<reference evidence="2 3" key="1">
    <citation type="submission" date="2019-06" db="EMBL/GenBank/DDBJ databases">
        <title>Whole genome shotgun sequence of Glutamicibacter nicotianae NBRC 14234.</title>
        <authorList>
            <person name="Hosoyama A."/>
            <person name="Uohara A."/>
            <person name="Ohji S."/>
            <person name="Ichikawa N."/>
        </authorList>
    </citation>
    <scope>NUCLEOTIDE SEQUENCE [LARGE SCALE GENOMIC DNA]</scope>
    <source>
        <strain evidence="2 3">NBRC 14234</strain>
    </source>
</reference>
<evidence type="ECO:0000313" key="3">
    <source>
        <dbReference type="Proteomes" id="UP000316242"/>
    </source>
</evidence>
<dbReference type="InterPro" id="IPR016040">
    <property type="entry name" value="NAD(P)-bd_dom"/>
</dbReference>
<name>A0ABQ0RHX7_GLUNI</name>
<keyword evidence="3" id="KW-1185">Reference proteome</keyword>
<dbReference type="PANTHER" id="PTHR47129:SF1">
    <property type="entry name" value="NMRA-LIKE DOMAIN-CONTAINING PROTEIN"/>
    <property type="match status" value="1"/>
</dbReference>
<organism evidence="2 3">
    <name type="scientific">Glutamicibacter nicotianae</name>
    <name type="common">Arthrobacter nicotianae</name>
    <dbReference type="NCBI Taxonomy" id="37929"/>
    <lineage>
        <taxon>Bacteria</taxon>
        <taxon>Bacillati</taxon>
        <taxon>Actinomycetota</taxon>
        <taxon>Actinomycetes</taxon>
        <taxon>Micrococcales</taxon>
        <taxon>Micrococcaceae</taxon>
        <taxon>Glutamicibacter</taxon>
    </lineage>
</organism>
<proteinExistence type="predicted"/>
<dbReference type="Gene3D" id="3.40.50.720">
    <property type="entry name" value="NAD(P)-binding Rossmann-like Domain"/>
    <property type="match status" value="1"/>
</dbReference>
<evidence type="ECO:0000259" key="1">
    <source>
        <dbReference type="Pfam" id="PF13460"/>
    </source>
</evidence>
<dbReference type="SUPFAM" id="SSF51735">
    <property type="entry name" value="NAD(P)-binding Rossmann-fold domains"/>
    <property type="match status" value="1"/>
</dbReference>
<dbReference type="PANTHER" id="PTHR47129">
    <property type="entry name" value="QUINONE OXIDOREDUCTASE 2"/>
    <property type="match status" value="1"/>
</dbReference>
<dbReference type="InterPro" id="IPR036291">
    <property type="entry name" value="NAD(P)-bd_dom_sf"/>
</dbReference>
<accession>A0ABQ0RHX7</accession>
<feature type="domain" description="NAD(P)-binding" evidence="1">
    <location>
        <begin position="11"/>
        <end position="184"/>
    </location>
</feature>
<comment type="caution">
    <text evidence="2">The sequence shown here is derived from an EMBL/GenBank/DDBJ whole genome shotgun (WGS) entry which is preliminary data.</text>
</comment>
<dbReference type="EMBL" id="BJNE01000002">
    <property type="protein sequence ID" value="GEC11435.1"/>
    <property type="molecule type" value="Genomic_DNA"/>
</dbReference>
<dbReference type="CDD" id="cd05269">
    <property type="entry name" value="TMR_SDR_a"/>
    <property type="match status" value="1"/>
</dbReference>
<evidence type="ECO:0000313" key="2">
    <source>
        <dbReference type="EMBL" id="GEC11435.1"/>
    </source>
</evidence>
<protein>
    <submittedName>
        <fullName evidence="2">NAD(P)-dependent oxidoreductase</fullName>
    </submittedName>
</protein>